<dbReference type="AlphaFoldDB" id="A0A8J4M3G4"/>
<dbReference type="InterPro" id="IPR053154">
    <property type="entry name" value="c-di-AMP_regulator"/>
</dbReference>
<protein>
    <submittedName>
        <fullName evidence="2">CdaA regulatory protein CdaR</fullName>
    </submittedName>
</protein>
<dbReference type="EMBL" id="BOVK01000028">
    <property type="protein sequence ID" value="GIQ69501.1"/>
    <property type="molecule type" value="Genomic_DNA"/>
</dbReference>
<dbReference type="InterPro" id="IPR012505">
    <property type="entry name" value="YbbR"/>
</dbReference>
<evidence type="ECO:0000313" key="2">
    <source>
        <dbReference type="EMBL" id="GIQ69501.1"/>
    </source>
</evidence>
<comment type="caution">
    <text evidence="2">The sequence shown here is derived from an EMBL/GenBank/DDBJ whole genome shotgun (WGS) entry which is preliminary data.</text>
</comment>
<sequence length="514" mass="55079">MDKWFDNKNVIRVIALVIGVLLWVVVHLDEEVTPDRKMTMPVYNEKVITDVSIKRVGLDTSQYHFVSMEPETVRVTVRGPAQAVDGQFKEGTVIADLSNARAGTQTIALESAGFPEGFQVTITPLLVKVVIEEIQSKEVPVAVEVRGQPEEGFTAGTAVTTPSRVYVTAPQSQLNRIASARVSVDISGRSSALNGDYKVEAVTANGEVVQAAIQPAIVNVEVPITSPFTTVPLQLLFSGQPPAGYAVASYKMSVNEVTLYGAQDVLDPYEFYEGPTLDLSRLTSSTSYTLNIPAREGIEQVLPNTVNVEIEIVASVTRTLSALPITIIGDNEQYITRFVDLEDDRLDVTVEGAPELVGNLTAENVQLVIDVSNLPAGSHEVPLRGNLPSFIKFGANFPSTVAIEIVPRDAEETGGSIDPGEAGPVDGENVPEEEEPETDPPVDADSGQEDRSNRSGSVPPPGTDHTGTGADAVAEVSVQEAARKQAAEGAERAPERAASTFVPQRANQPEAFRR</sequence>
<reference evidence="2" key="1">
    <citation type="submission" date="2021-04" db="EMBL/GenBank/DDBJ databases">
        <title>Draft genome sequence of Xylanibacillus composti strain K13.</title>
        <authorList>
            <person name="Uke A."/>
            <person name="Chhe C."/>
            <person name="Baramee S."/>
            <person name="Kosugi A."/>
        </authorList>
    </citation>
    <scope>NUCLEOTIDE SEQUENCE</scope>
    <source>
        <strain evidence="2">K13</strain>
    </source>
</reference>
<dbReference type="RefSeq" id="WP_213412298.1">
    <property type="nucleotide sequence ID" value="NZ_BOVK01000028.1"/>
</dbReference>
<dbReference type="PANTHER" id="PTHR37804:SF1">
    <property type="entry name" value="CDAA REGULATORY PROTEIN CDAR"/>
    <property type="match status" value="1"/>
</dbReference>
<evidence type="ECO:0000256" key="1">
    <source>
        <dbReference type="SAM" id="MobiDB-lite"/>
    </source>
</evidence>
<feature type="region of interest" description="Disordered" evidence="1">
    <location>
        <begin position="411"/>
        <end position="514"/>
    </location>
</feature>
<name>A0A8J4M3G4_9BACL</name>
<dbReference type="PANTHER" id="PTHR37804">
    <property type="entry name" value="CDAA REGULATORY PROTEIN CDAR"/>
    <property type="match status" value="1"/>
</dbReference>
<dbReference type="Pfam" id="PF07949">
    <property type="entry name" value="YbbR"/>
    <property type="match status" value="3"/>
</dbReference>
<dbReference type="Proteomes" id="UP000677918">
    <property type="component" value="Unassembled WGS sequence"/>
</dbReference>
<proteinExistence type="predicted"/>
<feature type="compositionally biased region" description="Basic and acidic residues" evidence="1">
    <location>
        <begin position="481"/>
        <end position="495"/>
    </location>
</feature>
<accession>A0A8J4M3G4</accession>
<dbReference type="Gene3D" id="2.170.120.40">
    <property type="entry name" value="YbbR-like domain"/>
    <property type="match status" value="2"/>
</dbReference>
<evidence type="ECO:0000313" key="3">
    <source>
        <dbReference type="Proteomes" id="UP000677918"/>
    </source>
</evidence>
<organism evidence="2 3">
    <name type="scientific">Xylanibacillus composti</name>
    <dbReference type="NCBI Taxonomy" id="1572762"/>
    <lineage>
        <taxon>Bacteria</taxon>
        <taxon>Bacillati</taxon>
        <taxon>Bacillota</taxon>
        <taxon>Bacilli</taxon>
        <taxon>Bacillales</taxon>
        <taxon>Paenibacillaceae</taxon>
        <taxon>Xylanibacillus</taxon>
    </lineage>
</organism>
<feature type="compositionally biased region" description="Acidic residues" evidence="1">
    <location>
        <begin position="429"/>
        <end position="442"/>
    </location>
</feature>
<keyword evidence="3" id="KW-1185">Reference proteome</keyword>
<dbReference type="Gene3D" id="2.170.120.30">
    <property type="match status" value="2"/>
</dbReference>
<gene>
    <name evidence="2" type="primary">cdaR</name>
    <name evidence="2" type="ORF">XYCOK13_23250</name>
</gene>